<organism evidence="8">
    <name type="scientific">gut metagenome</name>
    <dbReference type="NCBI Taxonomy" id="749906"/>
    <lineage>
        <taxon>unclassified sequences</taxon>
        <taxon>metagenomes</taxon>
        <taxon>organismal metagenomes</taxon>
    </lineage>
</organism>
<dbReference type="GO" id="GO:0005886">
    <property type="term" value="C:plasma membrane"/>
    <property type="evidence" value="ECO:0007669"/>
    <property type="project" value="InterPro"/>
</dbReference>
<accession>J9GSQ8</accession>
<dbReference type="GO" id="GO:0090313">
    <property type="term" value="P:regulation of protein targeting to membrane"/>
    <property type="evidence" value="ECO:0007669"/>
    <property type="project" value="TreeGrafter"/>
</dbReference>
<dbReference type="PANTHER" id="PTHR30441">
    <property type="entry name" value="DUF748 DOMAIN-CONTAINING PROTEIN"/>
    <property type="match status" value="1"/>
</dbReference>
<dbReference type="Pfam" id="PF04357">
    <property type="entry name" value="TamB"/>
    <property type="match status" value="1"/>
</dbReference>
<keyword evidence="2 6" id="KW-0812">Transmembrane</keyword>
<reference evidence="8" key="1">
    <citation type="journal article" date="2012" name="PLoS ONE">
        <title>Gene sets for utilization of primary and secondary nutrition supplies in the distal gut of endangered iberian lynx.</title>
        <authorList>
            <person name="Alcaide M."/>
            <person name="Messina E."/>
            <person name="Richter M."/>
            <person name="Bargiela R."/>
            <person name="Peplies J."/>
            <person name="Huws S.A."/>
            <person name="Newbold C.J."/>
            <person name="Golyshin P.N."/>
            <person name="Simon M.A."/>
            <person name="Lopez G."/>
            <person name="Yakimov M.M."/>
            <person name="Ferrer M."/>
        </authorList>
    </citation>
    <scope>NUCLEOTIDE SEQUENCE</scope>
</reference>
<protein>
    <submittedName>
        <fullName evidence="8">Protein containing DUF490</fullName>
    </submittedName>
</protein>
<name>J9GSQ8_9ZZZZ</name>
<evidence type="ECO:0000256" key="2">
    <source>
        <dbReference type="ARBA" id="ARBA00022692"/>
    </source>
</evidence>
<keyword evidence="4 6" id="KW-0472">Membrane</keyword>
<proteinExistence type="predicted"/>
<feature type="transmembrane region" description="Helical" evidence="6">
    <location>
        <begin position="12"/>
        <end position="31"/>
    </location>
</feature>
<keyword evidence="3 6" id="KW-1133">Transmembrane helix</keyword>
<comment type="caution">
    <text evidence="8">The sequence shown here is derived from an EMBL/GenBank/DDBJ whole genome shotgun (WGS) entry which is preliminary data.</text>
</comment>
<comment type="subcellular location">
    <subcellularLocation>
        <location evidence="1">Membrane</location>
        <topology evidence="1">Single-pass membrane protein</topology>
    </subcellularLocation>
</comment>
<dbReference type="GO" id="GO:0009306">
    <property type="term" value="P:protein secretion"/>
    <property type="evidence" value="ECO:0007669"/>
    <property type="project" value="InterPro"/>
</dbReference>
<feature type="compositionally biased region" description="Basic and acidic residues" evidence="5">
    <location>
        <begin position="1479"/>
        <end position="1488"/>
    </location>
</feature>
<feature type="domain" description="Translocation and assembly module TamB C-terminal" evidence="7">
    <location>
        <begin position="1024"/>
        <end position="1462"/>
    </location>
</feature>
<dbReference type="EMBL" id="AMCI01002212">
    <property type="protein sequence ID" value="EJX03315.1"/>
    <property type="molecule type" value="Genomic_DNA"/>
</dbReference>
<evidence type="ECO:0000256" key="4">
    <source>
        <dbReference type="ARBA" id="ARBA00023136"/>
    </source>
</evidence>
<dbReference type="PANTHER" id="PTHR30441:SF4">
    <property type="entry name" value="PROTEIN ASMA"/>
    <property type="match status" value="1"/>
</dbReference>
<feature type="region of interest" description="Disordered" evidence="5">
    <location>
        <begin position="1476"/>
        <end position="1551"/>
    </location>
</feature>
<sequence>MNAFSVLKYTIRILLGVFIGTYLTILALLNIPSVQEKLSVVVSQELKALLRAEVSVGKIDLGLLNRIIIEDVRLQDREERDLLKVARLSAKFEWAPLLNGKITISSVQLFGFTAQLHRDTPESAPNFQFVLDTFASQDTVKQETNLDLRINSVLIRRGRIKYDVASLPTTPGQFNPNHLSIQNLAATLSLKALRQDTLNAAIRRFSFDEESGFSLRKLALKVTANHRRMHIHDFGIELPHTHLRMDSLVLHYDSLPHLPQFTEKSTFRGELQATVGLQDLAPFVPSLARFETPLDLRLVLSGQGKNLNCTTLSLKGPDGIRLNGEASLERWDAGMDMFILAKLKQLQLTREGLNTLMNNLTGKVPPILERLGAIHLQGEAAGYLHDLTLTGQLQTGAGTVKADVMMSIHPANKQRSYSGNILSKNLNLGQLLNNPQKFGLVDFNLDLQGFTYQDQYPESHIKGRISSLDYSQYTYHNILLDGLYKNGGFNGRLSLDDVNGSVQIDGSFNIAQAVPEFNLQASIQNLRPYELHLSELHPHSDLSLRLTADFTGRSIDDINGFISLDSLRLTTPRLSDNYFLENLTLTAGQVNGQKEVQLQSPFLTATVRGDYSYSTIPASILKTVQRYIPSLLTLKKNLPDPHNNFQFDICLNNAEPFAKLLHIPLELQFPATLKGYFNDRDQQLKVEGYFPSFSYDGTAYESGVLLCENPTDQFNCSLRGSMLMNSGAMLNFSVNADAQDDQLKTTLNWGNNTDVTYGGQFAALTRFHKTEGKKPILQADIDILPTQVVLNDTIWNIHPSHIAIDSGRVFIDKFLFEHADQHLCIDGRLTQEATDSCLVDLQNIQVEYVMDIVQFDDVLFGGLASGQVHLKRVLKNPIMQTRLNVHRFTLNHSLLGEADIRGVWDDELGGIRLDAQIAEEGRSNTHVTGYVSPKLKGLDLLIEADRTHVGFLQPFIEGIFSEIDGRVNGHVRLFGEFKYLDLEGEVLANMNAKVDVLNTEFQLKNDSVHLASGILDFRNVKIYDREGHEGIVNGYLHHNKLKDLMYQFNIRGNNLLMYNTREPNGMPFYGKVYGTGTVLLSGGNNAMNVDASLTTGNHTTFTYISGMTTEAASNQFITFVDKTPKRAGEQVHTELYHHANAQKKKEDEDPEMDLRINMFIDATPNATMKVIMDPVAGDHITATGRGNLQVDYFNKGDFRMFGSYVIDQGVYKLSMQEVIRKDFTLKSGGTVTFAGDPYQANLDLQAVYTVNSASLSDLVADPSRNQATVKVNCLMNLTGALSNPDFKFDLELPTVREEDRELVRSATSTEEQMNTQIIYLLGIGKFYTYDYTQNDQSSNATSSLAFSTLSGQLNNMLSQWMANKNWNIGANLSTGEKGWTDVEAEAMLSGRLLNNRLLLNGNFGYKENVLANTNFVGDFEAIWLLTKNGDFRLRGYNQTNDRYFTKSTLTTQGIGLMYKKDFNTWKELFSWFPKKRQSKAKEQTEQDHRKPKSRKKEQKAAPEEETSPTATKQATAGEDLLPVQEEEKSIGNDSTKVHQESNENLEWLIFR</sequence>
<evidence type="ECO:0000256" key="6">
    <source>
        <dbReference type="SAM" id="Phobius"/>
    </source>
</evidence>
<feature type="compositionally biased region" description="Basic and acidic residues" evidence="5">
    <location>
        <begin position="1525"/>
        <end position="1541"/>
    </location>
</feature>
<evidence type="ECO:0000259" key="7">
    <source>
        <dbReference type="Pfam" id="PF04357"/>
    </source>
</evidence>
<evidence type="ECO:0000256" key="1">
    <source>
        <dbReference type="ARBA" id="ARBA00004167"/>
    </source>
</evidence>
<evidence type="ECO:0000256" key="3">
    <source>
        <dbReference type="ARBA" id="ARBA00022989"/>
    </source>
</evidence>
<dbReference type="InterPro" id="IPR007452">
    <property type="entry name" value="TamB_C"/>
</dbReference>
<gene>
    <name evidence="8" type="ORF">EVA_08579</name>
</gene>
<evidence type="ECO:0000256" key="5">
    <source>
        <dbReference type="SAM" id="MobiDB-lite"/>
    </source>
</evidence>
<dbReference type="InterPro" id="IPR052894">
    <property type="entry name" value="AsmA-related"/>
</dbReference>
<evidence type="ECO:0000313" key="8">
    <source>
        <dbReference type="EMBL" id="EJX03315.1"/>
    </source>
</evidence>